<reference evidence="14 15" key="1">
    <citation type="submission" date="2019-02" db="EMBL/GenBank/DDBJ databases">
        <title>Deep-cultivation of Planctomycetes and their phenomic and genomic characterization uncovers novel biology.</title>
        <authorList>
            <person name="Wiegand S."/>
            <person name="Jogler M."/>
            <person name="Boedeker C."/>
            <person name="Pinto D."/>
            <person name="Vollmers J."/>
            <person name="Rivas-Marin E."/>
            <person name="Kohn T."/>
            <person name="Peeters S.H."/>
            <person name="Heuer A."/>
            <person name="Rast P."/>
            <person name="Oberbeckmann S."/>
            <person name="Bunk B."/>
            <person name="Jeske O."/>
            <person name="Meyerdierks A."/>
            <person name="Storesund J.E."/>
            <person name="Kallscheuer N."/>
            <person name="Luecker S."/>
            <person name="Lage O.M."/>
            <person name="Pohl T."/>
            <person name="Merkel B.J."/>
            <person name="Hornburger P."/>
            <person name="Mueller R.-W."/>
            <person name="Bruemmer F."/>
            <person name="Labrenz M."/>
            <person name="Spormann A.M."/>
            <person name="Op den Camp H."/>
            <person name="Overmann J."/>
            <person name="Amann R."/>
            <person name="Jetten M.S.M."/>
            <person name="Mascher T."/>
            <person name="Medema M.H."/>
            <person name="Devos D.P."/>
            <person name="Kaster A.-K."/>
            <person name="Ovreas L."/>
            <person name="Rohde M."/>
            <person name="Galperin M.Y."/>
            <person name="Jogler C."/>
        </authorList>
    </citation>
    <scope>NUCLEOTIDE SEQUENCE [LARGE SCALE GENOMIC DNA]</scope>
    <source>
        <strain evidence="14 15">Pla175</strain>
    </source>
</reference>
<evidence type="ECO:0000256" key="6">
    <source>
        <dbReference type="ARBA" id="ARBA00022884"/>
    </source>
</evidence>
<dbReference type="Gene3D" id="1.10.240.10">
    <property type="entry name" value="Tyrosyl-Transfer RNA Synthetase"/>
    <property type="match status" value="1"/>
</dbReference>
<comment type="function">
    <text evidence="11">Catalyzes the attachment of tyrosine to tRNA(Tyr) in a two-step reaction: tyrosine is first activated by ATP to form Tyr-AMP and then transferred to the acceptor end of tRNA(Tyr).</text>
</comment>
<dbReference type="InterPro" id="IPR024107">
    <property type="entry name" value="Tyr-tRNA-ligase_bac_1"/>
</dbReference>
<dbReference type="FunFam" id="3.40.50.620:FF:000008">
    <property type="entry name" value="Tyrosine--tRNA ligase"/>
    <property type="match status" value="1"/>
</dbReference>
<evidence type="ECO:0000256" key="7">
    <source>
        <dbReference type="ARBA" id="ARBA00022917"/>
    </source>
</evidence>
<name>A0A518DEI5_9BACT</name>
<comment type="subunit">
    <text evidence="11">Homodimer.</text>
</comment>
<dbReference type="RefSeq" id="WP_145287233.1">
    <property type="nucleotide sequence ID" value="NZ_CP036291.1"/>
</dbReference>
<dbReference type="EC" id="6.1.1.1" evidence="11"/>
<dbReference type="InterPro" id="IPR024088">
    <property type="entry name" value="Tyr-tRNA-ligase_bac-type"/>
</dbReference>
<evidence type="ECO:0000256" key="1">
    <source>
        <dbReference type="ARBA" id="ARBA00004496"/>
    </source>
</evidence>
<evidence type="ECO:0000313" key="15">
    <source>
        <dbReference type="Proteomes" id="UP000317429"/>
    </source>
</evidence>
<feature type="binding site" evidence="11">
    <location>
        <position position="235"/>
    </location>
    <ligand>
        <name>ATP</name>
        <dbReference type="ChEBI" id="CHEBI:30616"/>
    </ligand>
</feature>
<dbReference type="GO" id="GO:0042803">
    <property type="term" value="F:protein homodimerization activity"/>
    <property type="evidence" value="ECO:0007669"/>
    <property type="project" value="UniProtKB-ARBA"/>
</dbReference>
<dbReference type="Pfam" id="PF22421">
    <property type="entry name" value="SYY_C-terminal"/>
    <property type="match status" value="1"/>
</dbReference>
<evidence type="ECO:0000313" key="14">
    <source>
        <dbReference type="EMBL" id="QDU89876.1"/>
    </source>
</evidence>
<evidence type="ECO:0000256" key="4">
    <source>
        <dbReference type="ARBA" id="ARBA00022741"/>
    </source>
</evidence>
<feature type="binding site" evidence="11">
    <location>
        <position position="34"/>
    </location>
    <ligand>
        <name>L-tyrosine</name>
        <dbReference type="ChEBI" id="CHEBI:58315"/>
    </ligand>
</feature>
<dbReference type="GO" id="GO:0004831">
    <property type="term" value="F:tyrosine-tRNA ligase activity"/>
    <property type="evidence" value="ECO:0007669"/>
    <property type="project" value="UniProtKB-UniRule"/>
</dbReference>
<dbReference type="InterPro" id="IPR002305">
    <property type="entry name" value="aa-tRNA-synth_Ic"/>
</dbReference>
<dbReference type="Proteomes" id="UP000317429">
    <property type="component" value="Chromosome"/>
</dbReference>
<keyword evidence="15" id="KW-1185">Reference proteome</keyword>
<dbReference type="GO" id="GO:0005829">
    <property type="term" value="C:cytosol"/>
    <property type="evidence" value="ECO:0007669"/>
    <property type="project" value="TreeGrafter"/>
</dbReference>
<dbReference type="GO" id="GO:0005524">
    <property type="term" value="F:ATP binding"/>
    <property type="evidence" value="ECO:0007669"/>
    <property type="project" value="UniProtKB-UniRule"/>
</dbReference>
<dbReference type="Gene3D" id="3.40.50.620">
    <property type="entry name" value="HUPs"/>
    <property type="match status" value="1"/>
</dbReference>
<comment type="subcellular location">
    <subcellularLocation>
        <location evidence="1 11">Cytoplasm</location>
    </subcellularLocation>
</comment>
<dbReference type="AlphaFoldDB" id="A0A518DEI5"/>
<evidence type="ECO:0000256" key="3">
    <source>
        <dbReference type="ARBA" id="ARBA00022598"/>
    </source>
</evidence>
<dbReference type="PRINTS" id="PR01040">
    <property type="entry name" value="TRNASYNTHTYR"/>
</dbReference>
<keyword evidence="4 11" id="KW-0547">Nucleotide-binding</keyword>
<feature type="binding site" evidence="11">
    <location>
        <position position="176"/>
    </location>
    <ligand>
        <name>L-tyrosine</name>
        <dbReference type="ChEBI" id="CHEBI:58315"/>
    </ligand>
</feature>
<dbReference type="FunFam" id="1.10.240.10:FF:000001">
    <property type="entry name" value="Tyrosine--tRNA ligase"/>
    <property type="match status" value="1"/>
</dbReference>
<dbReference type="InterPro" id="IPR002307">
    <property type="entry name" value="Tyr-tRNA-ligase"/>
</dbReference>
<gene>
    <name evidence="14" type="primary">tyrS1</name>
    <name evidence="11" type="synonym">tyrS</name>
    <name evidence="14" type="ORF">Pla175_32720</name>
</gene>
<accession>A0A518DEI5</accession>
<dbReference type="InterPro" id="IPR036986">
    <property type="entry name" value="S4_RNA-bd_sf"/>
</dbReference>
<dbReference type="SUPFAM" id="SSF55174">
    <property type="entry name" value="Alpha-L RNA-binding motif"/>
    <property type="match status" value="1"/>
</dbReference>
<proteinExistence type="inferred from homology"/>
<keyword evidence="3 11" id="KW-0436">Ligase</keyword>
<dbReference type="CDD" id="cd00805">
    <property type="entry name" value="TyrRS_core"/>
    <property type="match status" value="1"/>
</dbReference>
<feature type="short sequence motif" description="'HIGH' region" evidence="11">
    <location>
        <begin position="39"/>
        <end position="48"/>
    </location>
</feature>
<dbReference type="Gene3D" id="3.10.290.10">
    <property type="entry name" value="RNA-binding S4 domain"/>
    <property type="match status" value="1"/>
</dbReference>
<feature type="domain" description="Tyrosine--tRNA ligase SYY-like C-terminal" evidence="13">
    <location>
        <begin position="347"/>
        <end position="423"/>
    </location>
</feature>
<evidence type="ECO:0000256" key="2">
    <source>
        <dbReference type="ARBA" id="ARBA00022490"/>
    </source>
</evidence>
<dbReference type="KEGG" id="pnd:Pla175_32720"/>
<dbReference type="NCBIfam" id="TIGR00234">
    <property type="entry name" value="tyrS"/>
    <property type="match status" value="1"/>
</dbReference>
<dbReference type="PANTHER" id="PTHR11766">
    <property type="entry name" value="TYROSYL-TRNA SYNTHETASE"/>
    <property type="match status" value="1"/>
</dbReference>
<evidence type="ECO:0000256" key="9">
    <source>
        <dbReference type="ARBA" id="ARBA00048248"/>
    </source>
</evidence>
<comment type="catalytic activity">
    <reaction evidence="9 11">
        <text>tRNA(Tyr) + L-tyrosine + ATP = L-tyrosyl-tRNA(Tyr) + AMP + diphosphate + H(+)</text>
        <dbReference type="Rhea" id="RHEA:10220"/>
        <dbReference type="Rhea" id="RHEA-COMP:9706"/>
        <dbReference type="Rhea" id="RHEA-COMP:9707"/>
        <dbReference type="ChEBI" id="CHEBI:15378"/>
        <dbReference type="ChEBI" id="CHEBI:30616"/>
        <dbReference type="ChEBI" id="CHEBI:33019"/>
        <dbReference type="ChEBI" id="CHEBI:58315"/>
        <dbReference type="ChEBI" id="CHEBI:78442"/>
        <dbReference type="ChEBI" id="CHEBI:78536"/>
        <dbReference type="ChEBI" id="CHEBI:456215"/>
        <dbReference type="EC" id="6.1.1.1"/>
    </reaction>
</comment>
<dbReference type="EMBL" id="CP036291">
    <property type="protein sequence ID" value="QDU89876.1"/>
    <property type="molecule type" value="Genomic_DNA"/>
</dbReference>
<dbReference type="InterPro" id="IPR014729">
    <property type="entry name" value="Rossmann-like_a/b/a_fold"/>
</dbReference>
<keyword evidence="6 12" id="KW-0694">RNA-binding</keyword>
<dbReference type="GO" id="GO:0003723">
    <property type="term" value="F:RNA binding"/>
    <property type="evidence" value="ECO:0007669"/>
    <property type="project" value="UniProtKB-KW"/>
</dbReference>
<evidence type="ECO:0000256" key="12">
    <source>
        <dbReference type="PROSITE-ProRule" id="PRU00182"/>
    </source>
</evidence>
<feature type="short sequence motif" description="'KMSKS' region" evidence="11">
    <location>
        <begin position="232"/>
        <end position="236"/>
    </location>
</feature>
<evidence type="ECO:0000256" key="8">
    <source>
        <dbReference type="ARBA" id="ARBA00023146"/>
    </source>
</evidence>
<dbReference type="OrthoDB" id="9804243at2"/>
<dbReference type="GO" id="GO:0006437">
    <property type="term" value="P:tyrosyl-tRNA aminoacylation"/>
    <property type="evidence" value="ECO:0007669"/>
    <property type="project" value="UniProtKB-UniRule"/>
</dbReference>
<dbReference type="PROSITE" id="PS50889">
    <property type="entry name" value="S4"/>
    <property type="match status" value="1"/>
</dbReference>
<keyword evidence="5 11" id="KW-0067">ATP-binding</keyword>
<dbReference type="InterPro" id="IPR054608">
    <property type="entry name" value="SYY-like_C"/>
</dbReference>
<dbReference type="Pfam" id="PF00579">
    <property type="entry name" value="tRNA-synt_1b"/>
    <property type="match status" value="1"/>
</dbReference>
<dbReference type="PANTHER" id="PTHR11766:SF0">
    <property type="entry name" value="TYROSINE--TRNA LIGASE, MITOCHONDRIAL"/>
    <property type="match status" value="1"/>
</dbReference>
<feature type="binding site" evidence="11">
    <location>
        <position position="172"/>
    </location>
    <ligand>
        <name>L-tyrosine</name>
        <dbReference type="ChEBI" id="CHEBI:58315"/>
    </ligand>
</feature>
<sequence length="426" mass="46498">MNLLDDLRWRGLVHQTTDDAGLGAWLDAKPRVLYCGFDPTADSLHVGSLLPLLLLRRFQRAGHQPIAVVGGATGMIGDPSGKSAERNLQSPEQLAANVAGLRAQMSGYLDFDAPQRPALLVNNADWTAPMTFLEFLRDVGKNFPIGMMLAKDSVKSRLERDDTGMSYTEFSYMLLQAYDFVHLNRTLGCELQVGGSDQWGNITAGIDLGRRMNGASLQGMTCPLLTKSDGSKMGKTEQGAVWLDPRRTSPYQFYQYWVNVDDADVSPCLRMLTELPREEIEALDADRAASAAARQSQRRLAETLTRLVHGDAGLATARKATEVFFGAEISDLDDGVLADIFADVPSQQLPATQLAGDGLNVLDALVTSTLAKSKAEARRAVEQGGAYVNNRRVESPQAQLTTADLASDTVMVLRSGKKRYALLRFQ</sequence>
<keyword evidence="2 11" id="KW-0963">Cytoplasm</keyword>
<keyword evidence="8 11" id="KW-0030">Aminoacyl-tRNA synthetase</keyword>
<comment type="similarity">
    <text evidence="10 11">Belongs to the class-I aminoacyl-tRNA synthetase family. TyrS type 1 subfamily.</text>
</comment>
<dbReference type="HAMAP" id="MF_02006">
    <property type="entry name" value="Tyr_tRNA_synth_type1"/>
    <property type="match status" value="1"/>
</dbReference>
<evidence type="ECO:0000256" key="11">
    <source>
        <dbReference type="HAMAP-Rule" id="MF_02006"/>
    </source>
</evidence>
<dbReference type="SUPFAM" id="SSF52374">
    <property type="entry name" value="Nucleotidylyl transferase"/>
    <property type="match status" value="1"/>
</dbReference>
<evidence type="ECO:0000256" key="10">
    <source>
        <dbReference type="ARBA" id="ARBA00060965"/>
    </source>
</evidence>
<evidence type="ECO:0000256" key="5">
    <source>
        <dbReference type="ARBA" id="ARBA00022840"/>
    </source>
</evidence>
<dbReference type="CDD" id="cd00165">
    <property type="entry name" value="S4"/>
    <property type="match status" value="1"/>
</dbReference>
<organism evidence="14 15">
    <name type="scientific">Pirellulimonas nuda</name>
    <dbReference type="NCBI Taxonomy" id="2528009"/>
    <lineage>
        <taxon>Bacteria</taxon>
        <taxon>Pseudomonadati</taxon>
        <taxon>Planctomycetota</taxon>
        <taxon>Planctomycetia</taxon>
        <taxon>Pirellulales</taxon>
        <taxon>Lacipirellulaceae</taxon>
        <taxon>Pirellulimonas</taxon>
    </lineage>
</organism>
<keyword evidence="7 11" id="KW-0648">Protein biosynthesis</keyword>
<evidence type="ECO:0000259" key="13">
    <source>
        <dbReference type="Pfam" id="PF22421"/>
    </source>
</evidence>
<protein>
    <recommendedName>
        <fullName evidence="11">Tyrosine--tRNA ligase</fullName>
        <ecNumber evidence="11">6.1.1.1</ecNumber>
    </recommendedName>
    <alternativeName>
        <fullName evidence="11">Tyrosyl-tRNA synthetase</fullName>
        <shortName evidence="11">TyrRS</shortName>
    </alternativeName>
</protein>